<dbReference type="AlphaFoldDB" id="A0A1T3CC66"/>
<accession>A0A1T3CC66</accession>
<evidence type="ECO:0000256" key="4">
    <source>
        <dbReference type="ARBA" id="ARBA00022827"/>
    </source>
</evidence>
<dbReference type="Pfam" id="PF00875">
    <property type="entry name" value="DNA_photolyase"/>
    <property type="match status" value="1"/>
</dbReference>
<dbReference type="SUPFAM" id="SSF52425">
    <property type="entry name" value="Cryptochrome/photolyase, N-terminal domain"/>
    <property type="match status" value="1"/>
</dbReference>
<comment type="caution">
    <text evidence="8">The sequence shown here is derived from an EMBL/GenBank/DDBJ whole genome shotgun (WGS) entry which is preliminary data.</text>
</comment>
<dbReference type="GO" id="GO:0003684">
    <property type="term" value="F:damaged DNA binding"/>
    <property type="evidence" value="ECO:0007669"/>
    <property type="project" value="TreeGrafter"/>
</dbReference>
<dbReference type="Pfam" id="PF03441">
    <property type="entry name" value="FAD_binding_7"/>
    <property type="match status" value="1"/>
</dbReference>
<feature type="compositionally biased region" description="Pro residues" evidence="6">
    <location>
        <begin position="1097"/>
        <end position="1110"/>
    </location>
</feature>
<sequence length="1253" mass="140753">MSEEWMSDEWTSDEWTSEEWTSEERTSEEPMSEERVVIYLVRRDLRVADNHILHLLSRHNINDECSYTHLLPVYVLPPDQVETSGLLKNGERSPYPRAVSENSGVWKCGLHRVKFLAEAIWDMKERLEELDNGLIIRVGRFYDVLESIFKHYSSDKSGPRISSVWIARGHTPEQISEQQEVYTACYNFGIDYVKFRDREPFVDVRDGPLQSVSETPDVLSDFQRLMEPVIDDARDSIEAPLSLPPFPDHVPLPPQKGPYEIPDTLPELISRLQGPVRLDFSYYYGLDFRGVTPESTCIGGETHGTRRLKHIVKLGAVSRFHTLNDLEESDECLKLTPYLSLGCITARQIHEELLNLENGYVPEYAETQGWEGGENPGTRAVRLWLLCRDFLFLGSRKYRNTLFDLEGSGDGRDPTLEWKSPDPEEASPEQEPCSLHIEGALVQFQVGATGYGLIDAIMRQLLFTGYIGARSYILIVNFLAKFAGIDWRIGAEWVASLCLDHHTPIQWHRWQHYAGIGPDLNGTETVISPVHTAFELDPNGTFVRKWMPELRSLTRLSNLFQVATTSPELLLRLNLFANVMVTNPVPSDTLDLGPTSRVPCGWMHPRIFVPSPQGYMLLGPYPRFLRMQLDIDPIYSQLQSITYPPTPQGLPHPPPGHLWFPVPGTQPPNPQYYLSPHPQVLQTLEQPLAWFFRFIIILRILIEQARTRAQMFPPQGTQVPPQRATQMPPQRATQMPPQRGTQVPNARDEEPALHNSPRSPAPRTMSVSTEVHRAPQDTQSVPAPRRTQSLAAPQGRLGVAQEMFRAPQAPRVESRAPQAPRNAPNAPRAEFRPLNAPQNAPNAPRAHIRPHQAPRNAPSAPQAYIQQSQVRQSNPTATVRPSRGSQAAPPYAPQGPRTGFEPPRAHPQAPRAPRASYQPYIAPQNAPRAPRADFLPYQAYQTYQVPTNIYMSQPTLWSTQAPQAPQVAAPRAPRAMRTTPTTPPESPPIFNDPRAPRFPELSSLAGELDVVSRYGFQQPYNVPNDPLVPTLFGLNTFNYNHPSTVQPIDGAAYYQTLQDYNQWRTSNPSIDAWYIGPPEPEEVLRHGMILRFLDSLPPTPPNPAFPPDPPRLLRRTRRRRPTRSSADEYGSSSLAGPSEEAAVAEDAVAEDAAAEDAAQGNAESAQGGQGRRNRRGRRGRRGRGGERSEESVAIEEVLGELTEEADGELTEEEVLGEVTEEVQAEEGTGEVWDELTEEIQELNEEEVQTGPSG</sequence>
<dbReference type="SUPFAM" id="SSF48173">
    <property type="entry name" value="Cryptochrome/photolyase FAD-binding domain"/>
    <property type="match status" value="1"/>
</dbReference>
<dbReference type="InterPro" id="IPR036155">
    <property type="entry name" value="Crypto/Photolyase_N_sf"/>
</dbReference>
<proteinExistence type="inferred from homology"/>
<feature type="site" description="Electron transfer via tryptophanyl radical" evidence="5">
    <location>
        <position position="418"/>
    </location>
</feature>
<feature type="compositionally biased region" description="Polar residues" evidence="6">
    <location>
        <begin position="776"/>
        <end position="791"/>
    </location>
</feature>
<feature type="compositionally biased region" description="Acidic residues" evidence="6">
    <location>
        <begin position="1197"/>
        <end position="1212"/>
    </location>
</feature>
<evidence type="ECO:0000313" key="9">
    <source>
        <dbReference type="Proteomes" id="UP000191004"/>
    </source>
</evidence>
<keyword evidence="4" id="KW-0274">FAD</keyword>
<keyword evidence="9" id="KW-1185">Reference proteome</keyword>
<feature type="domain" description="Photolyase/cryptochrome alpha/beta" evidence="7">
    <location>
        <begin position="35"/>
        <end position="200"/>
    </location>
</feature>
<protein>
    <recommendedName>
        <fullName evidence="7">Photolyase/cryptochrome alpha/beta domain-containing protein</fullName>
    </recommendedName>
</protein>
<feature type="site" description="Electron transfer via tryptophanyl radical" evidence="5">
    <location>
        <position position="510"/>
    </location>
</feature>
<dbReference type="OrthoDB" id="435881at2759"/>
<evidence type="ECO:0000256" key="5">
    <source>
        <dbReference type="PIRSR" id="PIRSR602081-2"/>
    </source>
</evidence>
<dbReference type="GO" id="GO:0003904">
    <property type="term" value="F:deoxyribodipyrimidine photo-lyase activity"/>
    <property type="evidence" value="ECO:0007669"/>
    <property type="project" value="TreeGrafter"/>
</dbReference>
<dbReference type="InterPro" id="IPR036134">
    <property type="entry name" value="Crypto/Photolyase_FAD-like_sf"/>
</dbReference>
<dbReference type="GO" id="GO:0071949">
    <property type="term" value="F:FAD binding"/>
    <property type="evidence" value="ECO:0007669"/>
    <property type="project" value="TreeGrafter"/>
</dbReference>
<dbReference type="Gene3D" id="1.10.579.10">
    <property type="entry name" value="DNA Cyclobutane Dipyrimidine Photolyase, subunit A, domain 3"/>
    <property type="match status" value="1"/>
</dbReference>
<feature type="site" description="Electron transfer via tryptophanyl radical" evidence="5">
    <location>
        <position position="487"/>
    </location>
</feature>
<feature type="compositionally biased region" description="Acidic residues" evidence="6">
    <location>
        <begin position="1"/>
        <end position="21"/>
    </location>
</feature>
<feature type="compositionally biased region" description="Basic residues" evidence="6">
    <location>
        <begin position="1171"/>
        <end position="1182"/>
    </location>
</feature>
<feature type="compositionally biased region" description="Low complexity" evidence="6">
    <location>
        <begin position="815"/>
        <end position="844"/>
    </location>
</feature>
<dbReference type="PANTHER" id="PTHR11455:SF22">
    <property type="entry name" value="CRYPTOCHROME DASH"/>
    <property type="match status" value="1"/>
</dbReference>
<dbReference type="InterPro" id="IPR014729">
    <property type="entry name" value="Rossmann-like_a/b/a_fold"/>
</dbReference>
<evidence type="ECO:0000256" key="1">
    <source>
        <dbReference type="ARBA" id="ARBA00001974"/>
    </source>
</evidence>
<organism evidence="8 9">
    <name type="scientific">Trichoderma guizhouense</name>
    <dbReference type="NCBI Taxonomy" id="1491466"/>
    <lineage>
        <taxon>Eukaryota</taxon>
        <taxon>Fungi</taxon>
        <taxon>Dikarya</taxon>
        <taxon>Ascomycota</taxon>
        <taxon>Pezizomycotina</taxon>
        <taxon>Sordariomycetes</taxon>
        <taxon>Hypocreomycetidae</taxon>
        <taxon>Hypocreales</taxon>
        <taxon>Hypocreaceae</taxon>
        <taxon>Trichoderma</taxon>
    </lineage>
</organism>
<dbReference type="PRINTS" id="PR00147">
    <property type="entry name" value="DNAPHOTLYASE"/>
</dbReference>
<evidence type="ECO:0000256" key="2">
    <source>
        <dbReference type="ARBA" id="ARBA00005862"/>
    </source>
</evidence>
<dbReference type="PROSITE" id="PS51645">
    <property type="entry name" value="PHR_CRY_ALPHA_BETA"/>
    <property type="match status" value="1"/>
</dbReference>
<dbReference type="Gene3D" id="3.40.50.620">
    <property type="entry name" value="HUPs"/>
    <property type="match status" value="1"/>
</dbReference>
<dbReference type="Gene3D" id="1.25.40.80">
    <property type="match status" value="1"/>
</dbReference>
<gene>
    <name evidence="8" type="ORF">A0O28_0017070</name>
</gene>
<dbReference type="InterPro" id="IPR005101">
    <property type="entry name" value="Cryptochr/Photolyase_FAD-bd"/>
</dbReference>
<evidence type="ECO:0000256" key="6">
    <source>
        <dbReference type="SAM" id="MobiDB-lite"/>
    </source>
</evidence>
<evidence type="ECO:0000256" key="3">
    <source>
        <dbReference type="ARBA" id="ARBA00022630"/>
    </source>
</evidence>
<evidence type="ECO:0000259" key="7">
    <source>
        <dbReference type="PROSITE" id="PS51645"/>
    </source>
</evidence>
<feature type="compositionally biased region" description="Basic residues" evidence="6">
    <location>
        <begin position="1112"/>
        <end position="1122"/>
    </location>
</feature>
<feature type="region of interest" description="Disordered" evidence="6">
    <location>
        <begin position="1"/>
        <end position="28"/>
    </location>
</feature>
<keyword evidence="3" id="KW-0285">Flavoprotein</keyword>
<comment type="cofactor">
    <cofactor evidence="1">
        <name>FAD</name>
        <dbReference type="ChEBI" id="CHEBI:57692"/>
    </cofactor>
</comment>
<dbReference type="PANTHER" id="PTHR11455">
    <property type="entry name" value="CRYPTOCHROME"/>
    <property type="match status" value="1"/>
</dbReference>
<comment type="similarity">
    <text evidence="2">Belongs to the DNA photolyase class-1 family.</text>
</comment>
<evidence type="ECO:0000313" key="8">
    <source>
        <dbReference type="EMBL" id="OPB38601.1"/>
    </source>
</evidence>
<name>A0A1T3CC66_9HYPO</name>
<feature type="region of interest" description="Disordered" evidence="6">
    <location>
        <begin position="712"/>
        <end position="914"/>
    </location>
</feature>
<feature type="compositionally biased region" description="Polar residues" evidence="6">
    <location>
        <begin position="864"/>
        <end position="885"/>
    </location>
</feature>
<reference evidence="8 9" key="1">
    <citation type="submission" date="2016-04" db="EMBL/GenBank/DDBJ databases">
        <title>Multiple horizontal gene transfer events from other fungi enriched the ability of the initially mycotrophic fungus Trichoderma (Ascomycota) to feed on dead plant biomass.</title>
        <authorList>
            <person name="Atanasova L."/>
            <person name="Chenthamara K."/>
            <person name="Zhang J."/>
            <person name="Grujic M."/>
            <person name="Henrissat B."/>
            <person name="Kuo A."/>
            <person name="Aertz A."/>
            <person name="Salamov A."/>
            <person name="Lipzen A."/>
            <person name="Labutti K."/>
            <person name="Barry K."/>
            <person name="Miao Y."/>
            <person name="Rahimi M.J."/>
            <person name="Shen Q."/>
            <person name="Grigoriev I.V."/>
            <person name="Kubicek C.P."/>
            <person name="Druzhinina I.S."/>
        </authorList>
    </citation>
    <scope>NUCLEOTIDE SEQUENCE [LARGE SCALE GENOMIC DNA]</scope>
    <source>
        <strain evidence="8 9">NJAU 4742</strain>
    </source>
</reference>
<dbReference type="InterPro" id="IPR006050">
    <property type="entry name" value="DNA_photolyase_N"/>
</dbReference>
<dbReference type="InterPro" id="IPR002081">
    <property type="entry name" value="Cryptochrome/DNA_photolyase_1"/>
</dbReference>
<feature type="compositionally biased region" description="Polar residues" evidence="6">
    <location>
        <begin position="715"/>
        <end position="744"/>
    </location>
</feature>
<dbReference type="Proteomes" id="UP000191004">
    <property type="component" value="Unassembled WGS sequence"/>
</dbReference>
<feature type="region of interest" description="Disordered" evidence="6">
    <location>
        <begin position="1095"/>
        <end position="1212"/>
    </location>
</feature>
<dbReference type="GO" id="GO:0000719">
    <property type="term" value="P:photoreactive repair"/>
    <property type="evidence" value="ECO:0007669"/>
    <property type="project" value="TreeGrafter"/>
</dbReference>
<dbReference type="EMBL" id="LVVK01000020">
    <property type="protein sequence ID" value="OPB38601.1"/>
    <property type="molecule type" value="Genomic_DNA"/>
</dbReference>